<dbReference type="Proteomes" id="UP000094389">
    <property type="component" value="Unassembled WGS sequence"/>
</dbReference>
<evidence type="ECO:0000256" key="1">
    <source>
        <dbReference type="SAM" id="Phobius"/>
    </source>
</evidence>
<proteinExistence type="predicted"/>
<name>A0A1E4S5G0_CYBJN</name>
<feature type="transmembrane region" description="Helical" evidence="1">
    <location>
        <begin position="45"/>
        <end position="67"/>
    </location>
</feature>
<dbReference type="RefSeq" id="XP_020071770.1">
    <property type="nucleotide sequence ID" value="XM_020213591.1"/>
</dbReference>
<accession>A0A1E4S5G0</accession>
<protein>
    <submittedName>
        <fullName evidence="2">Uncharacterized protein</fullName>
    </submittedName>
</protein>
<keyword evidence="1" id="KW-0812">Transmembrane</keyword>
<keyword evidence="1" id="KW-1133">Transmembrane helix</keyword>
<organism evidence="2 3">
    <name type="scientific">Cyberlindnera jadinii (strain ATCC 18201 / CBS 1600 / BCRC 20928 / JCM 3617 / NBRC 0987 / NRRL Y-1542)</name>
    <name type="common">Torula yeast</name>
    <name type="synonym">Candida utilis</name>
    <dbReference type="NCBI Taxonomy" id="983966"/>
    <lineage>
        <taxon>Eukaryota</taxon>
        <taxon>Fungi</taxon>
        <taxon>Dikarya</taxon>
        <taxon>Ascomycota</taxon>
        <taxon>Saccharomycotina</taxon>
        <taxon>Saccharomycetes</taxon>
        <taxon>Phaffomycetales</taxon>
        <taxon>Phaffomycetaceae</taxon>
        <taxon>Cyberlindnera</taxon>
    </lineage>
</organism>
<dbReference type="EMBL" id="KV453927">
    <property type="protein sequence ID" value="ODV74731.1"/>
    <property type="molecule type" value="Genomic_DNA"/>
</dbReference>
<sequence>MSVKELIRGRLVNKLKKHQRRDSYNCSDPTYVQLLHSILKDDSMFLKFMALILTMSAIISVLVYLIHVLIDDLLRGLKLWGIGGFISSSMITTIWNTAKMLLGG</sequence>
<keyword evidence="1" id="KW-0472">Membrane</keyword>
<gene>
    <name evidence="2" type="ORF">CYBJADRAFT_161228</name>
</gene>
<reference evidence="2 3" key="1">
    <citation type="journal article" date="2016" name="Proc. Natl. Acad. Sci. U.S.A.">
        <title>Comparative genomics of biotechnologically important yeasts.</title>
        <authorList>
            <person name="Riley R."/>
            <person name="Haridas S."/>
            <person name="Wolfe K.H."/>
            <person name="Lopes M.R."/>
            <person name="Hittinger C.T."/>
            <person name="Goeker M."/>
            <person name="Salamov A.A."/>
            <person name="Wisecaver J.H."/>
            <person name="Long T.M."/>
            <person name="Calvey C.H."/>
            <person name="Aerts A.L."/>
            <person name="Barry K.W."/>
            <person name="Choi C."/>
            <person name="Clum A."/>
            <person name="Coughlan A.Y."/>
            <person name="Deshpande S."/>
            <person name="Douglass A.P."/>
            <person name="Hanson S.J."/>
            <person name="Klenk H.-P."/>
            <person name="LaButti K.M."/>
            <person name="Lapidus A."/>
            <person name="Lindquist E.A."/>
            <person name="Lipzen A.M."/>
            <person name="Meier-Kolthoff J.P."/>
            <person name="Ohm R.A."/>
            <person name="Otillar R.P."/>
            <person name="Pangilinan J.L."/>
            <person name="Peng Y."/>
            <person name="Rokas A."/>
            <person name="Rosa C.A."/>
            <person name="Scheuner C."/>
            <person name="Sibirny A.A."/>
            <person name="Slot J.C."/>
            <person name="Stielow J.B."/>
            <person name="Sun H."/>
            <person name="Kurtzman C.P."/>
            <person name="Blackwell M."/>
            <person name="Grigoriev I.V."/>
            <person name="Jeffries T.W."/>
        </authorList>
    </citation>
    <scope>NUCLEOTIDE SEQUENCE [LARGE SCALE GENOMIC DNA]</scope>
    <source>
        <strain evidence="3">ATCC 18201 / CBS 1600 / BCRC 20928 / JCM 3617 / NBRC 0987 / NRRL Y-1542</strain>
    </source>
</reference>
<evidence type="ECO:0000313" key="3">
    <source>
        <dbReference type="Proteomes" id="UP000094389"/>
    </source>
</evidence>
<dbReference type="AlphaFoldDB" id="A0A1E4S5G0"/>
<dbReference type="GeneID" id="30987987"/>
<evidence type="ECO:0000313" key="2">
    <source>
        <dbReference type="EMBL" id="ODV74731.1"/>
    </source>
</evidence>
<feature type="transmembrane region" description="Helical" evidence="1">
    <location>
        <begin position="79"/>
        <end position="98"/>
    </location>
</feature>
<keyword evidence="3" id="KW-1185">Reference proteome</keyword>